<evidence type="ECO:0000256" key="1">
    <source>
        <dbReference type="ARBA" id="ARBA00005771"/>
    </source>
</evidence>
<dbReference type="HOGENOM" id="CLU_027239_4_1_5"/>
<comment type="caution">
    <text evidence="4">The sequence shown here is derived from an EMBL/GenBank/DDBJ whole genome shotgun (WGS) entry which is preliminary data.</text>
</comment>
<dbReference type="SUPFAM" id="SSF52540">
    <property type="entry name" value="P-loop containing nucleoside triphosphate hydrolases"/>
    <property type="match status" value="1"/>
</dbReference>
<dbReference type="AlphaFoldDB" id="Q1V1A6"/>
<organism evidence="4 5">
    <name type="scientific">Pelagibacter ubique (strain HTCC1002)</name>
    <dbReference type="NCBI Taxonomy" id="314261"/>
    <lineage>
        <taxon>Bacteria</taxon>
        <taxon>Pseudomonadati</taxon>
        <taxon>Pseudomonadota</taxon>
        <taxon>Alphaproteobacteria</taxon>
        <taxon>Candidatus Pelagibacterales</taxon>
        <taxon>Candidatus Pelagibacteraceae</taxon>
        <taxon>Candidatus Pelagibacter</taxon>
    </lineage>
</organism>
<evidence type="ECO:0000313" key="4">
    <source>
        <dbReference type="EMBL" id="EAS84972.1"/>
    </source>
</evidence>
<feature type="domain" description="Sulfotransferase" evidence="3">
    <location>
        <begin position="3"/>
        <end position="274"/>
    </location>
</feature>
<dbReference type="InterPro" id="IPR000863">
    <property type="entry name" value="Sulfotransferase_dom"/>
</dbReference>
<dbReference type="Proteomes" id="UP000005306">
    <property type="component" value="Unassembled WGS sequence"/>
</dbReference>
<dbReference type="InterPro" id="IPR027417">
    <property type="entry name" value="P-loop_NTPase"/>
</dbReference>
<dbReference type="Gene3D" id="3.40.50.300">
    <property type="entry name" value="P-loop containing nucleotide triphosphate hydrolases"/>
    <property type="match status" value="1"/>
</dbReference>
<protein>
    <submittedName>
        <fullName evidence="4">Sulfotransferase domain protein</fullName>
    </submittedName>
</protein>
<dbReference type="GO" id="GO:0008146">
    <property type="term" value="F:sulfotransferase activity"/>
    <property type="evidence" value="ECO:0007669"/>
    <property type="project" value="InterPro"/>
</dbReference>
<evidence type="ECO:0000256" key="2">
    <source>
        <dbReference type="ARBA" id="ARBA00022679"/>
    </source>
</evidence>
<reference evidence="4 5" key="1">
    <citation type="submission" date="2006-04" db="EMBL/GenBank/DDBJ databases">
        <authorList>
            <person name="Giovannoni S.J."/>
            <person name="Cho J.-C."/>
            <person name="Ferriera S."/>
            <person name="Johnson J."/>
            <person name="Kravitz S."/>
            <person name="Halpern A."/>
            <person name="Remington K."/>
            <person name="Beeson K."/>
            <person name="Tran B."/>
            <person name="Rogers Y.-H."/>
            <person name="Friedman R."/>
            <person name="Venter J.C."/>
        </authorList>
    </citation>
    <scope>NUCLEOTIDE SEQUENCE [LARGE SCALE GENOMIC DNA]</scope>
    <source>
        <strain evidence="4 5">HTCC1002</strain>
    </source>
</reference>
<evidence type="ECO:0000259" key="3">
    <source>
        <dbReference type="Pfam" id="PF00685"/>
    </source>
</evidence>
<gene>
    <name evidence="4" type="ORF">PU1002_04606</name>
</gene>
<name>Q1V1A6_PELU1</name>
<dbReference type="Pfam" id="PF00685">
    <property type="entry name" value="Sulfotransfer_1"/>
    <property type="match status" value="1"/>
</dbReference>
<dbReference type="EMBL" id="AAPV01000001">
    <property type="protein sequence ID" value="EAS84972.1"/>
    <property type="molecule type" value="Genomic_DNA"/>
</dbReference>
<dbReference type="RefSeq" id="WP_006997559.1">
    <property type="nucleotide sequence ID" value="NZ_CH724130.1"/>
</dbReference>
<accession>Q1V1A6</accession>
<evidence type="ECO:0000313" key="5">
    <source>
        <dbReference type="Proteomes" id="UP000005306"/>
    </source>
</evidence>
<comment type="similarity">
    <text evidence="1">Belongs to the sulfotransferase 1 family.</text>
</comment>
<proteinExistence type="inferred from homology"/>
<keyword evidence="2 4" id="KW-0808">Transferase</keyword>
<dbReference type="PANTHER" id="PTHR11783">
    <property type="entry name" value="SULFOTRANSFERASE SULT"/>
    <property type="match status" value="1"/>
</dbReference>
<sequence>MIIWLASYPKSGNTWVRLFLDSLLFKQDANVNINDIGIKQFPLRGDFNGLTDKIDDENEFVKNCNLAQTKINLDNEIKFLKTHHALWRNGNYSFTNTENTLGVIHIIRDPRNVITSILNHFNRDDYVHALEFMKNPLQCIGDRERGNSADLMTIISSWGNHYSSWRKFKKNNLLIKYEDLINKPEEEFLKLCNFVEKITSLKFEKNLVLKAIKNCEFDKLNRQEETNGFREGAKNIIGKNNKFFYLGPKNNWKKLLNKEIKCEIEKLFEKEMLEIGYL</sequence>